<evidence type="ECO:0000313" key="3">
    <source>
        <dbReference type="Proteomes" id="UP001253287"/>
    </source>
</evidence>
<name>A0AAW8WQ52_9LACO</name>
<dbReference type="EMBL" id="JAVTXN010000028">
    <property type="protein sequence ID" value="MDT9609771.1"/>
    <property type="molecule type" value="Genomic_DNA"/>
</dbReference>
<dbReference type="InterPro" id="IPR014966">
    <property type="entry name" value="FRG-dom"/>
</dbReference>
<feature type="domain" description="FRG" evidence="1">
    <location>
        <begin position="24"/>
        <end position="110"/>
    </location>
</feature>
<evidence type="ECO:0000259" key="1">
    <source>
        <dbReference type="SMART" id="SM00901"/>
    </source>
</evidence>
<comment type="caution">
    <text evidence="2">The sequence shown here is derived from an EMBL/GenBank/DDBJ whole genome shotgun (WGS) entry which is preliminary data.</text>
</comment>
<dbReference type="AlphaFoldDB" id="A0AAW8WQ52"/>
<reference evidence="2" key="1">
    <citation type="submission" date="2023-08" db="EMBL/GenBank/DDBJ databases">
        <title>Lactobacillus from the Female Urinary Tract.</title>
        <authorList>
            <person name="Stegman N."/>
            <person name="Jackson B."/>
            <person name="Steiling M."/>
            <person name="Sedano C."/>
            <person name="Wolfe A."/>
            <person name="Putonti C."/>
        </authorList>
    </citation>
    <scope>NUCLEOTIDE SEQUENCE</scope>
    <source>
        <strain evidence="2">UMB5661</strain>
    </source>
</reference>
<dbReference type="RefSeq" id="WP_260263803.1">
    <property type="nucleotide sequence ID" value="NZ_CBCRTX010000030.1"/>
</dbReference>
<sequence>MRDDQQTTLEDYERRVAFFDPYKKQDMLFFRGQLTKYKTMNPTIARDESKLRIENQIFEKYKEDGKSDFQNLAYQQHNGKPTRILDMTTDPLVALFFAVNNNEREDSSVFVFIRESVSADSPEAKLMSFVPTVASREIPVIVDKFNQKYGFSLTNERAIEILSKDLFITPNTLKDSSNRRMREQKGTFAFPANEIIDNKIVGIKNFEDTKSYQEIIIPFEFHDEIFSELKARNYSSSRLYGDPSKDLEVPDLEDVSKAVTSKFDKVVSGYKKEKGVIVAQTLLKKHELEDLGYKIARDRKDEMLTLWFRRKNFPDVNVLTQFWSQGRGKTLWQDGNKIGQFIRREDWSNSFLIDQLFFENSDEISRPKILPQTKDAVEVEMEVELLPGELHIKTNLLGARLFITGPKFRKTLTTGKDKEQPDYFIGVDKSIREIKGQVILIVPSLQSKEFLENAGIDFEKLKGSFIKRNDPYFIYGAKDFDCKVKGVR</sequence>
<gene>
    <name evidence="2" type="ORF">RON39_06465</name>
</gene>
<protein>
    <submittedName>
        <fullName evidence="2">FRG domain-containing protein</fullName>
    </submittedName>
</protein>
<dbReference type="Proteomes" id="UP001253287">
    <property type="component" value="Unassembled WGS sequence"/>
</dbReference>
<organism evidence="2 3">
    <name type="scientific">Lactobacillus crispatus</name>
    <dbReference type="NCBI Taxonomy" id="47770"/>
    <lineage>
        <taxon>Bacteria</taxon>
        <taxon>Bacillati</taxon>
        <taxon>Bacillota</taxon>
        <taxon>Bacilli</taxon>
        <taxon>Lactobacillales</taxon>
        <taxon>Lactobacillaceae</taxon>
        <taxon>Lactobacillus</taxon>
    </lineage>
</organism>
<proteinExistence type="predicted"/>
<dbReference type="Pfam" id="PF08867">
    <property type="entry name" value="FRG"/>
    <property type="match status" value="1"/>
</dbReference>
<accession>A0AAW8WQ52</accession>
<dbReference type="SMART" id="SM00901">
    <property type="entry name" value="FRG"/>
    <property type="match status" value="1"/>
</dbReference>
<evidence type="ECO:0000313" key="2">
    <source>
        <dbReference type="EMBL" id="MDT9609771.1"/>
    </source>
</evidence>